<evidence type="ECO:0000256" key="1">
    <source>
        <dbReference type="ARBA" id="ARBA00023125"/>
    </source>
</evidence>
<reference evidence="3" key="1">
    <citation type="submission" date="2020-05" db="EMBL/GenBank/DDBJ databases">
        <authorList>
            <person name="Chiriac C."/>
            <person name="Salcher M."/>
            <person name="Ghai R."/>
            <person name="Kavagutti S V."/>
        </authorList>
    </citation>
    <scope>NUCLEOTIDE SEQUENCE</scope>
</reference>
<sequence>MKNHWGVLSHEGIIAHLTKHGEPSILSDSFLQYVALMLHSIYATFMSRNAEEPVYNRIEEARTALGLSRQDLADKAGVHYQTIGYLEREEYSPSLVLALRIAKSLNQEVSDLFSLNPFKKGK</sequence>
<dbReference type="Pfam" id="PF01381">
    <property type="entry name" value="HTH_3"/>
    <property type="match status" value="1"/>
</dbReference>
<evidence type="ECO:0000313" key="3">
    <source>
        <dbReference type="EMBL" id="CAB4582105.1"/>
    </source>
</evidence>
<accession>A0A6J6F3E5</accession>
<dbReference type="GO" id="GO:0003677">
    <property type="term" value="F:DNA binding"/>
    <property type="evidence" value="ECO:0007669"/>
    <property type="project" value="UniProtKB-KW"/>
</dbReference>
<dbReference type="AlphaFoldDB" id="A0A6J6F3E5"/>
<dbReference type="PROSITE" id="PS50943">
    <property type="entry name" value="HTH_CROC1"/>
    <property type="match status" value="1"/>
</dbReference>
<dbReference type="PANTHER" id="PTHR46558">
    <property type="entry name" value="TRACRIPTIONAL REGULATORY PROTEIN-RELATED-RELATED"/>
    <property type="match status" value="1"/>
</dbReference>
<protein>
    <submittedName>
        <fullName evidence="3">Unannotated protein</fullName>
    </submittedName>
</protein>
<dbReference type="InterPro" id="IPR010982">
    <property type="entry name" value="Lambda_DNA-bd_dom_sf"/>
</dbReference>
<feature type="domain" description="HTH cro/C1-type" evidence="2">
    <location>
        <begin position="58"/>
        <end position="112"/>
    </location>
</feature>
<dbReference type="PANTHER" id="PTHR46558:SF4">
    <property type="entry name" value="DNA-BIDING PHAGE PROTEIN"/>
    <property type="match status" value="1"/>
</dbReference>
<dbReference type="InterPro" id="IPR001387">
    <property type="entry name" value="Cro/C1-type_HTH"/>
</dbReference>
<dbReference type="SUPFAM" id="SSF47413">
    <property type="entry name" value="lambda repressor-like DNA-binding domains"/>
    <property type="match status" value="1"/>
</dbReference>
<gene>
    <name evidence="3" type="ORF">UFOPK1747_00642</name>
</gene>
<dbReference type="SMART" id="SM00530">
    <property type="entry name" value="HTH_XRE"/>
    <property type="match status" value="1"/>
</dbReference>
<dbReference type="CDD" id="cd00093">
    <property type="entry name" value="HTH_XRE"/>
    <property type="match status" value="1"/>
</dbReference>
<name>A0A6J6F3E5_9ZZZZ</name>
<proteinExistence type="predicted"/>
<evidence type="ECO:0000259" key="2">
    <source>
        <dbReference type="PROSITE" id="PS50943"/>
    </source>
</evidence>
<dbReference type="EMBL" id="CAEZTV010000092">
    <property type="protein sequence ID" value="CAB4582105.1"/>
    <property type="molecule type" value="Genomic_DNA"/>
</dbReference>
<dbReference type="Gene3D" id="1.10.260.40">
    <property type="entry name" value="lambda repressor-like DNA-binding domains"/>
    <property type="match status" value="1"/>
</dbReference>
<keyword evidence="1" id="KW-0238">DNA-binding</keyword>
<organism evidence="3">
    <name type="scientific">freshwater metagenome</name>
    <dbReference type="NCBI Taxonomy" id="449393"/>
    <lineage>
        <taxon>unclassified sequences</taxon>
        <taxon>metagenomes</taxon>
        <taxon>ecological metagenomes</taxon>
    </lineage>
</organism>